<keyword evidence="2" id="KW-1185">Reference proteome</keyword>
<reference evidence="1 2" key="1">
    <citation type="submission" date="2022-11" db="EMBL/GenBank/DDBJ databases">
        <title>Minimal conservation of predation-associated metabolite biosynthetic gene clusters underscores biosynthetic potential of Myxococcota including descriptions for ten novel species: Archangium lansinium sp. nov., Myxococcus landrumus sp. nov., Nannocystis bai.</title>
        <authorList>
            <person name="Ahearne A."/>
            <person name="Stevens C."/>
            <person name="Dowd S."/>
        </authorList>
    </citation>
    <scope>NUCLEOTIDE SEQUENCE [LARGE SCALE GENOMIC DNA]</scope>
    <source>
        <strain evidence="1 2">NCELM</strain>
    </source>
</reference>
<dbReference type="EMBL" id="JAQNDN010000001">
    <property type="protein sequence ID" value="MDC0666289.1"/>
    <property type="molecule type" value="Genomic_DNA"/>
</dbReference>
<dbReference type="Proteomes" id="UP001217838">
    <property type="component" value="Unassembled WGS sequence"/>
</dbReference>
<evidence type="ECO:0000313" key="2">
    <source>
        <dbReference type="Proteomes" id="UP001217838"/>
    </source>
</evidence>
<protein>
    <submittedName>
        <fullName evidence="1">Uncharacterized protein</fullName>
    </submittedName>
</protein>
<comment type="caution">
    <text evidence="1">The sequence shown here is derived from an EMBL/GenBank/DDBJ whole genome shotgun (WGS) entry which is preliminary data.</text>
</comment>
<sequence>MVLTEVEVEPVALSLPALVVGTPVVVGEPVAESGGVVAVVTLVELRESLLLAVESPQARGTIPRARSGRAAC</sequence>
<gene>
    <name evidence="1" type="ORF">POL58_01010</name>
</gene>
<name>A0ABT5AWS2_9BACT</name>
<accession>A0ABT5AWS2</accession>
<evidence type="ECO:0000313" key="1">
    <source>
        <dbReference type="EMBL" id="MDC0666289.1"/>
    </source>
</evidence>
<dbReference type="RefSeq" id="WP_271993785.1">
    <property type="nucleotide sequence ID" value="NZ_JAQNDN010000001.1"/>
</dbReference>
<proteinExistence type="predicted"/>
<organism evidence="1 2">
    <name type="scientific">Nannocystis radixulma</name>
    <dbReference type="NCBI Taxonomy" id="2995305"/>
    <lineage>
        <taxon>Bacteria</taxon>
        <taxon>Pseudomonadati</taxon>
        <taxon>Myxococcota</taxon>
        <taxon>Polyangia</taxon>
        <taxon>Nannocystales</taxon>
        <taxon>Nannocystaceae</taxon>
        <taxon>Nannocystis</taxon>
    </lineage>
</organism>